<feature type="coiled-coil region" evidence="1">
    <location>
        <begin position="170"/>
        <end position="211"/>
    </location>
</feature>
<dbReference type="SUPFAM" id="SSF55166">
    <property type="entry name" value="Hedgehog/DD-peptidase"/>
    <property type="match status" value="1"/>
</dbReference>
<feature type="region of interest" description="Disordered" evidence="2">
    <location>
        <begin position="257"/>
        <end position="301"/>
    </location>
</feature>
<dbReference type="Gene3D" id="3.30.1380.10">
    <property type="match status" value="1"/>
</dbReference>
<dbReference type="CDD" id="cd14814">
    <property type="entry name" value="Peptidase_M15"/>
    <property type="match status" value="1"/>
</dbReference>
<feature type="coiled-coil region" evidence="1">
    <location>
        <begin position="75"/>
        <end position="123"/>
    </location>
</feature>
<evidence type="ECO:0000256" key="1">
    <source>
        <dbReference type="SAM" id="Coils"/>
    </source>
</evidence>
<evidence type="ECO:0000313" key="4">
    <source>
        <dbReference type="EMBL" id="CAB4612626.1"/>
    </source>
</evidence>
<accession>A0A6J6HI37</accession>
<feature type="domain" description="D-alanyl-D-alanine carboxypeptidase-like core" evidence="3">
    <location>
        <begin position="307"/>
        <end position="422"/>
    </location>
</feature>
<protein>
    <submittedName>
        <fullName evidence="4">Unannotated protein</fullName>
    </submittedName>
</protein>
<dbReference type="PANTHER" id="PTHR34385">
    <property type="entry name" value="D-ALANYL-D-ALANINE CARBOXYPEPTIDASE"/>
    <property type="match status" value="1"/>
</dbReference>
<dbReference type="AlphaFoldDB" id="A0A6J6HI37"/>
<evidence type="ECO:0000259" key="3">
    <source>
        <dbReference type="Pfam" id="PF02557"/>
    </source>
</evidence>
<dbReference type="Pfam" id="PF02557">
    <property type="entry name" value="VanY"/>
    <property type="match status" value="1"/>
</dbReference>
<dbReference type="InterPro" id="IPR003709">
    <property type="entry name" value="VanY-like_core_dom"/>
</dbReference>
<reference evidence="4" key="1">
    <citation type="submission" date="2020-05" db="EMBL/GenBank/DDBJ databases">
        <authorList>
            <person name="Chiriac C."/>
            <person name="Salcher M."/>
            <person name="Ghai R."/>
            <person name="Kavagutti S V."/>
        </authorList>
    </citation>
    <scope>NUCLEOTIDE SEQUENCE</scope>
</reference>
<sequence>MSRIPCRARTTGTRAIVAGVIMGLATALLGLGLGPAEAAATDARSQRAAVRSSQAQVASQVDALEGSQAEVSTALAALEENVRGQEAAVSDARRQADASSAEAREAEIAAEATNKELAALRAKVAKYAVAAYLDPPGEELLRRFEAVSAQEDETRRALIEMQSGSDADAIDQLRTTRQRLEEQQKRAENAKAEAEAHVAEAEQALTSLSAAKNQQAAFATQVRLRLDERLSEAMYLSKLDAAFGAQMAAEAAALADSVSRVPVTPVTPGDSSTGGSTGGSSGGTTPPVTTPGGSVSRPPLTTVGGITVNSRIADSLSGLLSAASSAGFRLGGYGYRDINAQIQLRRQNCGTSEYAIWQMPADSCSPPTARPGFSMHEQGLAVDFQSNGSFINTRSNPAFAWLAANAGRFGFTNLPSEPWHWSNPG</sequence>
<feature type="compositionally biased region" description="Low complexity" evidence="2">
    <location>
        <begin position="257"/>
        <end position="274"/>
    </location>
</feature>
<dbReference type="InterPro" id="IPR009045">
    <property type="entry name" value="Zn_M74/Hedgehog-like"/>
</dbReference>
<dbReference type="InterPro" id="IPR052179">
    <property type="entry name" value="DD-CPase-like"/>
</dbReference>
<dbReference type="GO" id="GO:0008233">
    <property type="term" value="F:peptidase activity"/>
    <property type="evidence" value="ECO:0007669"/>
    <property type="project" value="InterPro"/>
</dbReference>
<dbReference type="PANTHER" id="PTHR34385:SF1">
    <property type="entry name" value="PEPTIDOGLYCAN L-ALANYL-D-GLUTAMATE ENDOPEPTIDASE CWLK"/>
    <property type="match status" value="1"/>
</dbReference>
<proteinExistence type="predicted"/>
<gene>
    <name evidence="4" type="ORF">UFOPK1835_01194</name>
</gene>
<keyword evidence="1" id="KW-0175">Coiled coil</keyword>
<evidence type="ECO:0000256" key="2">
    <source>
        <dbReference type="SAM" id="MobiDB-lite"/>
    </source>
</evidence>
<dbReference type="GO" id="GO:0006508">
    <property type="term" value="P:proteolysis"/>
    <property type="evidence" value="ECO:0007669"/>
    <property type="project" value="InterPro"/>
</dbReference>
<dbReference type="EMBL" id="CAEZUP010000048">
    <property type="protein sequence ID" value="CAB4612626.1"/>
    <property type="molecule type" value="Genomic_DNA"/>
</dbReference>
<feature type="compositionally biased region" description="Low complexity" evidence="2">
    <location>
        <begin position="283"/>
        <end position="296"/>
    </location>
</feature>
<organism evidence="4">
    <name type="scientific">freshwater metagenome</name>
    <dbReference type="NCBI Taxonomy" id="449393"/>
    <lineage>
        <taxon>unclassified sequences</taxon>
        <taxon>metagenomes</taxon>
        <taxon>ecological metagenomes</taxon>
    </lineage>
</organism>
<name>A0A6J6HI37_9ZZZZ</name>